<accession>A0ABS4KMF1</accession>
<reference evidence="4 5" key="1">
    <citation type="submission" date="2021-03" db="EMBL/GenBank/DDBJ databases">
        <title>Genomic Encyclopedia of Type Strains, Phase IV (KMG-IV): sequencing the most valuable type-strain genomes for metagenomic binning, comparative biology and taxonomic classification.</title>
        <authorList>
            <person name="Goeker M."/>
        </authorList>
    </citation>
    <scope>NUCLEOTIDE SEQUENCE [LARGE SCALE GENOMIC DNA]</scope>
    <source>
        <strain evidence="4 5">DSM 27512</strain>
    </source>
</reference>
<dbReference type="Gene3D" id="3.30.70.270">
    <property type="match status" value="1"/>
</dbReference>
<dbReference type="PANTHER" id="PTHR33121:SF72">
    <property type="entry name" value="BIFUNCTIONAL DIGUANYLATE CYCLASE WITH GAF AND PAS SENSORY DOMAINS_SIGNALLING PROTEIN WITH EAL DOMAIN"/>
    <property type="match status" value="1"/>
</dbReference>
<evidence type="ECO:0000313" key="5">
    <source>
        <dbReference type="Proteomes" id="UP001314903"/>
    </source>
</evidence>
<evidence type="ECO:0000256" key="1">
    <source>
        <dbReference type="SAM" id="Phobius"/>
    </source>
</evidence>
<dbReference type="InterPro" id="IPR035919">
    <property type="entry name" value="EAL_sf"/>
</dbReference>
<name>A0ABS4KMF1_9FIRM</name>
<evidence type="ECO:0000313" key="4">
    <source>
        <dbReference type="EMBL" id="MBP2028957.1"/>
    </source>
</evidence>
<dbReference type="Proteomes" id="UP001314903">
    <property type="component" value="Unassembled WGS sequence"/>
</dbReference>
<dbReference type="PROSITE" id="PS50883">
    <property type="entry name" value="EAL"/>
    <property type="match status" value="1"/>
</dbReference>
<sequence>MPKPDGFMLFYCQLLLNFQDSYIEFHVRSFSNLYFIYLDINNLYVANTWIDVSYTLVVSLFALGVYFSKSQPFFEYLNHPSDGIDEDTLPYNYGDKKNIHTVAFISITAFFIPVIGIYNFLMVLVIIAVNKFLNKYIQMSIKTDFLLKKELNISKYLERAVDEKTQELIKANKTLEDISNKDNLTGLYNRRFFFKELHTLIDEDLCKSFALLYMDMDRFKAINDFHGHETGDKVLLSVSHRFKEHCEKHNYMIYRIGGDEFIIIAQDYENEEKLKEFIDELLYIVEKPILLPPYTFSVSISIGVARFPQDAQDAESILKYSDLAMYFAKQSKACQRYFFFDSTLSEKIQRKHKLEVMLKNADFNKEFQLYFQPQFRITDKKLVGAEALLRWISPSEGFISPGEFIPIAEETGFIFKLGEWVVEKALNQIKYWNEKYNLDLRIGINVSPLQIENTDFVNKMRETIHYKEINPEWVDFEITEHVAMSTQVSMEEVLSGLASIGVNISIDDFGTGYSSLSYIKRFDIDRLKIAKELIDNIDDDKNTLLIVKAIIMMAKGMGLKTIAEGVEEPNQLELLKHLECDEVQGYIYGRPVPPHEFESMHLD</sequence>
<dbReference type="EMBL" id="JAGGLI010000051">
    <property type="protein sequence ID" value="MBP2028957.1"/>
    <property type="molecule type" value="Genomic_DNA"/>
</dbReference>
<feature type="transmembrane region" description="Helical" evidence="1">
    <location>
        <begin position="102"/>
        <end position="129"/>
    </location>
</feature>
<comment type="caution">
    <text evidence="4">The sequence shown here is derived from an EMBL/GenBank/DDBJ whole genome shotgun (WGS) entry which is preliminary data.</text>
</comment>
<keyword evidence="1" id="KW-0812">Transmembrane</keyword>
<protein>
    <submittedName>
        <fullName evidence="4">Diguanylate cyclase (GGDEF)-like protein</fullName>
    </submittedName>
</protein>
<keyword evidence="5" id="KW-1185">Reference proteome</keyword>
<dbReference type="InterPro" id="IPR050706">
    <property type="entry name" value="Cyclic-di-GMP_PDE-like"/>
</dbReference>
<feature type="transmembrane region" description="Helical" evidence="1">
    <location>
        <begin position="48"/>
        <end position="67"/>
    </location>
</feature>
<keyword evidence="1" id="KW-0472">Membrane</keyword>
<dbReference type="InterPro" id="IPR029787">
    <property type="entry name" value="Nucleotide_cyclase"/>
</dbReference>
<dbReference type="PANTHER" id="PTHR33121">
    <property type="entry name" value="CYCLIC DI-GMP PHOSPHODIESTERASE PDEF"/>
    <property type="match status" value="1"/>
</dbReference>
<dbReference type="SUPFAM" id="SSF141868">
    <property type="entry name" value="EAL domain-like"/>
    <property type="match status" value="1"/>
</dbReference>
<feature type="domain" description="EAL" evidence="2">
    <location>
        <begin position="351"/>
        <end position="603"/>
    </location>
</feature>
<dbReference type="CDD" id="cd01948">
    <property type="entry name" value="EAL"/>
    <property type="match status" value="1"/>
</dbReference>
<dbReference type="PROSITE" id="PS50887">
    <property type="entry name" value="GGDEF"/>
    <property type="match status" value="1"/>
</dbReference>
<keyword evidence="1" id="KW-1133">Transmembrane helix</keyword>
<dbReference type="SMART" id="SM00052">
    <property type="entry name" value="EAL"/>
    <property type="match status" value="1"/>
</dbReference>
<gene>
    <name evidence="4" type="ORF">J2Z35_002795</name>
</gene>
<dbReference type="InterPro" id="IPR000160">
    <property type="entry name" value="GGDEF_dom"/>
</dbReference>
<dbReference type="Gene3D" id="3.20.20.450">
    <property type="entry name" value="EAL domain"/>
    <property type="match status" value="1"/>
</dbReference>
<dbReference type="SUPFAM" id="SSF55073">
    <property type="entry name" value="Nucleotide cyclase"/>
    <property type="match status" value="1"/>
</dbReference>
<evidence type="ECO:0000259" key="2">
    <source>
        <dbReference type="PROSITE" id="PS50883"/>
    </source>
</evidence>
<dbReference type="InterPro" id="IPR043128">
    <property type="entry name" value="Rev_trsase/Diguanyl_cyclase"/>
</dbReference>
<dbReference type="CDD" id="cd01949">
    <property type="entry name" value="GGDEF"/>
    <property type="match status" value="1"/>
</dbReference>
<dbReference type="InterPro" id="IPR001633">
    <property type="entry name" value="EAL_dom"/>
</dbReference>
<dbReference type="SMART" id="SM00267">
    <property type="entry name" value="GGDEF"/>
    <property type="match status" value="1"/>
</dbReference>
<dbReference type="Pfam" id="PF00990">
    <property type="entry name" value="GGDEF"/>
    <property type="match status" value="1"/>
</dbReference>
<dbReference type="NCBIfam" id="TIGR00254">
    <property type="entry name" value="GGDEF"/>
    <property type="match status" value="1"/>
</dbReference>
<dbReference type="Pfam" id="PF00563">
    <property type="entry name" value="EAL"/>
    <property type="match status" value="1"/>
</dbReference>
<feature type="domain" description="GGDEF" evidence="3">
    <location>
        <begin position="207"/>
        <end position="342"/>
    </location>
</feature>
<evidence type="ECO:0000259" key="3">
    <source>
        <dbReference type="PROSITE" id="PS50887"/>
    </source>
</evidence>
<proteinExistence type="predicted"/>
<organism evidence="4 5">
    <name type="scientific">Acetoanaerobium pronyense</name>
    <dbReference type="NCBI Taxonomy" id="1482736"/>
    <lineage>
        <taxon>Bacteria</taxon>
        <taxon>Bacillati</taxon>
        <taxon>Bacillota</taxon>
        <taxon>Clostridia</taxon>
        <taxon>Peptostreptococcales</taxon>
        <taxon>Filifactoraceae</taxon>
        <taxon>Acetoanaerobium</taxon>
    </lineage>
</organism>